<evidence type="ECO:0000313" key="9">
    <source>
        <dbReference type="Proteomes" id="UP001337681"/>
    </source>
</evidence>
<feature type="transmembrane region" description="Helical" evidence="6">
    <location>
        <begin position="142"/>
        <end position="162"/>
    </location>
</feature>
<comment type="similarity">
    <text evidence="2">Belongs to the EamA transporter family.</text>
</comment>
<feature type="transmembrane region" description="Helical" evidence="6">
    <location>
        <begin position="6"/>
        <end position="21"/>
    </location>
</feature>
<feature type="transmembrane region" description="Helical" evidence="6">
    <location>
        <begin position="112"/>
        <end position="130"/>
    </location>
</feature>
<protein>
    <submittedName>
        <fullName evidence="8">EamA family transporter</fullName>
    </submittedName>
</protein>
<feature type="transmembrane region" description="Helical" evidence="6">
    <location>
        <begin position="90"/>
        <end position="106"/>
    </location>
</feature>
<evidence type="ECO:0000256" key="4">
    <source>
        <dbReference type="ARBA" id="ARBA00022989"/>
    </source>
</evidence>
<dbReference type="InterPro" id="IPR037185">
    <property type="entry name" value="EmrE-like"/>
</dbReference>
<keyword evidence="9" id="KW-1185">Reference proteome</keyword>
<feature type="domain" description="EamA" evidence="7">
    <location>
        <begin position="2"/>
        <end position="130"/>
    </location>
</feature>
<evidence type="ECO:0000259" key="7">
    <source>
        <dbReference type="Pfam" id="PF00892"/>
    </source>
</evidence>
<feature type="transmembrane region" description="Helical" evidence="6">
    <location>
        <begin position="235"/>
        <end position="256"/>
    </location>
</feature>
<name>A0ABU7H2T0_9SPHI</name>
<feature type="domain" description="EamA" evidence="7">
    <location>
        <begin position="144"/>
        <end position="279"/>
    </location>
</feature>
<comment type="caution">
    <text evidence="8">The sequence shown here is derived from an EMBL/GenBank/DDBJ whole genome shotgun (WGS) entry which is preliminary data.</text>
</comment>
<evidence type="ECO:0000256" key="6">
    <source>
        <dbReference type="SAM" id="Phobius"/>
    </source>
</evidence>
<reference evidence="8 9" key="1">
    <citation type="submission" date="2024-01" db="EMBL/GenBank/DDBJ databases">
        <title>Pedobacter sp. nov., isolated from oil-contaminated soil.</title>
        <authorList>
            <person name="Le N.T.T."/>
        </authorList>
    </citation>
    <scope>NUCLEOTIDE SEQUENCE [LARGE SCALE GENOMIC DNA]</scope>
    <source>
        <strain evidence="8 9">VNH31</strain>
    </source>
</reference>
<feature type="transmembrane region" description="Helical" evidence="6">
    <location>
        <begin position="168"/>
        <end position="190"/>
    </location>
</feature>
<dbReference type="Proteomes" id="UP001337681">
    <property type="component" value="Unassembled WGS sequence"/>
</dbReference>
<feature type="transmembrane region" description="Helical" evidence="6">
    <location>
        <begin position="28"/>
        <end position="47"/>
    </location>
</feature>
<sequence>MIYLIISIVCSVSVGVLLKLYRRYDINIYQAINWNYVAALILSWYYFNPQVDFTVKQPVNLYITLGILLPLLFWILNQSLKTQGLARTDIAQRLSLIIPLTAAWLLFNEEISLFKCIGLLIGLVGVILVLRKAQSANNKNHYIYPVLVFIGYGIVDILFKIVAKNTNIPYPTALFQIFIIACLITLLFLTIQFLRKKQAFQLHAIIPGLVLGMFNFGNIYSYLKAHQHYSNHPSTVFAAMNLGVILIGSFLGIMVFREKFKPLNYLGFILVIIAVIFIAIAQKYAI</sequence>
<dbReference type="InterPro" id="IPR050638">
    <property type="entry name" value="AA-Vitamin_Transporters"/>
</dbReference>
<dbReference type="EMBL" id="JAZDQU010000002">
    <property type="protein sequence ID" value="MEE1885611.1"/>
    <property type="molecule type" value="Genomic_DNA"/>
</dbReference>
<dbReference type="RefSeq" id="WP_330146506.1">
    <property type="nucleotide sequence ID" value="NZ_JAZDQU010000002.1"/>
</dbReference>
<keyword evidence="3 6" id="KW-0812">Transmembrane</keyword>
<evidence type="ECO:0000256" key="2">
    <source>
        <dbReference type="ARBA" id="ARBA00007362"/>
    </source>
</evidence>
<dbReference type="Gene3D" id="1.10.3730.20">
    <property type="match status" value="1"/>
</dbReference>
<evidence type="ECO:0000313" key="8">
    <source>
        <dbReference type="EMBL" id="MEE1885611.1"/>
    </source>
</evidence>
<keyword evidence="4 6" id="KW-1133">Transmembrane helix</keyword>
<organism evidence="8 9">
    <name type="scientific">Pedobacter flavus</name>
    <dbReference type="NCBI Taxonomy" id="3113906"/>
    <lineage>
        <taxon>Bacteria</taxon>
        <taxon>Pseudomonadati</taxon>
        <taxon>Bacteroidota</taxon>
        <taxon>Sphingobacteriia</taxon>
        <taxon>Sphingobacteriales</taxon>
        <taxon>Sphingobacteriaceae</taxon>
        <taxon>Pedobacter</taxon>
    </lineage>
</organism>
<feature type="transmembrane region" description="Helical" evidence="6">
    <location>
        <begin position="59"/>
        <end position="78"/>
    </location>
</feature>
<comment type="subcellular location">
    <subcellularLocation>
        <location evidence="1">Membrane</location>
        <topology evidence="1">Multi-pass membrane protein</topology>
    </subcellularLocation>
</comment>
<evidence type="ECO:0000256" key="3">
    <source>
        <dbReference type="ARBA" id="ARBA00022692"/>
    </source>
</evidence>
<proteinExistence type="inferred from homology"/>
<accession>A0ABU7H2T0</accession>
<evidence type="ECO:0000256" key="5">
    <source>
        <dbReference type="ARBA" id="ARBA00023136"/>
    </source>
</evidence>
<dbReference type="Pfam" id="PF00892">
    <property type="entry name" value="EamA"/>
    <property type="match status" value="2"/>
</dbReference>
<feature type="transmembrane region" description="Helical" evidence="6">
    <location>
        <begin position="202"/>
        <end position="223"/>
    </location>
</feature>
<keyword evidence="5 6" id="KW-0472">Membrane</keyword>
<dbReference type="PANTHER" id="PTHR32322:SF2">
    <property type="entry name" value="EAMA DOMAIN-CONTAINING PROTEIN"/>
    <property type="match status" value="1"/>
</dbReference>
<evidence type="ECO:0000256" key="1">
    <source>
        <dbReference type="ARBA" id="ARBA00004141"/>
    </source>
</evidence>
<dbReference type="InterPro" id="IPR000620">
    <property type="entry name" value="EamA_dom"/>
</dbReference>
<dbReference type="PANTHER" id="PTHR32322">
    <property type="entry name" value="INNER MEMBRANE TRANSPORTER"/>
    <property type="match status" value="1"/>
</dbReference>
<feature type="transmembrane region" description="Helical" evidence="6">
    <location>
        <begin position="263"/>
        <end position="281"/>
    </location>
</feature>
<dbReference type="SUPFAM" id="SSF103481">
    <property type="entry name" value="Multidrug resistance efflux transporter EmrE"/>
    <property type="match status" value="2"/>
</dbReference>
<gene>
    <name evidence="8" type="ORF">VRU49_09300</name>
</gene>